<protein>
    <recommendedName>
        <fullName evidence="4">Lipoprotein</fullName>
    </recommendedName>
</protein>
<dbReference type="KEGG" id="npy:NPRO_07090"/>
<gene>
    <name evidence="2" type="ORF">NPRO_07090</name>
</gene>
<dbReference type="Proteomes" id="UP000662873">
    <property type="component" value="Chromosome"/>
</dbReference>
<proteinExistence type="predicted"/>
<organism evidence="2 3">
    <name type="scientific">Candidatus Nitrosymbiomonas proteolyticus</name>
    <dbReference type="NCBI Taxonomy" id="2608984"/>
    <lineage>
        <taxon>Bacteria</taxon>
        <taxon>Bacillati</taxon>
        <taxon>Armatimonadota</taxon>
        <taxon>Armatimonadota incertae sedis</taxon>
        <taxon>Candidatus Nitrosymbiomonas</taxon>
    </lineage>
</organism>
<evidence type="ECO:0000256" key="1">
    <source>
        <dbReference type="SAM" id="SignalP"/>
    </source>
</evidence>
<name>A0A809SDK6_9BACT</name>
<evidence type="ECO:0008006" key="4">
    <source>
        <dbReference type="Google" id="ProtNLM"/>
    </source>
</evidence>
<dbReference type="AlphaFoldDB" id="A0A809SDK6"/>
<accession>A0A809SDK6</accession>
<sequence>MRFGIGLVSAALLFCASCAKFPSSGGLPNDKRLVFLMQVQGTINPNYVYIVALRPSTEPNPPDTGPIPVIAPPWGNGFVAGNATHFVRWDVNQSPDYLLYAFQDPNLLQYFAIGVPIVYEDVLPGSKRIRFEIDLSQIIPAAMLDQYESIQVNFLTMDVVPQGATGSKQWDALGNSLVPSGINQYVTLSLRTSGIYNNQTFFDLEPQNDTTLPDLDIVDWSVEVRLQ</sequence>
<evidence type="ECO:0000313" key="2">
    <source>
        <dbReference type="EMBL" id="BBO23114.1"/>
    </source>
</evidence>
<reference evidence="2" key="1">
    <citation type="journal article" name="DNA Res.">
        <title>The physiological potential of anammox bacteria as revealed by their core genome structure.</title>
        <authorList>
            <person name="Okubo T."/>
            <person name="Toyoda A."/>
            <person name="Fukuhara K."/>
            <person name="Uchiyama I."/>
            <person name="Harigaya Y."/>
            <person name="Kuroiwa M."/>
            <person name="Suzuki T."/>
            <person name="Murakami Y."/>
            <person name="Suwa Y."/>
            <person name="Takami H."/>
        </authorList>
    </citation>
    <scope>NUCLEOTIDE SEQUENCE</scope>
    <source>
        <strain evidence="2">317325-2</strain>
    </source>
</reference>
<feature type="signal peptide" evidence="1">
    <location>
        <begin position="1"/>
        <end position="19"/>
    </location>
</feature>
<keyword evidence="1" id="KW-0732">Signal</keyword>
<feature type="chain" id="PRO_5035169345" description="Lipoprotein" evidence="1">
    <location>
        <begin position="20"/>
        <end position="227"/>
    </location>
</feature>
<evidence type="ECO:0000313" key="3">
    <source>
        <dbReference type="Proteomes" id="UP000662873"/>
    </source>
</evidence>
<dbReference type="EMBL" id="AP021858">
    <property type="protein sequence ID" value="BBO23114.1"/>
    <property type="molecule type" value="Genomic_DNA"/>
</dbReference>